<accession>A0A2N8ZM06</accession>
<protein>
    <submittedName>
        <fullName evidence="1">Uncharacterized protein</fullName>
    </submittedName>
</protein>
<dbReference type="Pfam" id="PF20116">
    <property type="entry name" value="DUF6506"/>
    <property type="match status" value="1"/>
</dbReference>
<dbReference type="OrthoDB" id="8595161at2"/>
<dbReference type="EMBL" id="LT960612">
    <property type="protein sequence ID" value="SON52951.1"/>
    <property type="molecule type" value="Genomic_DNA"/>
</dbReference>
<evidence type="ECO:0000313" key="1">
    <source>
        <dbReference type="EMBL" id="SON52951.1"/>
    </source>
</evidence>
<name>A0A2N8ZM06_9VIBR</name>
<dbReference type="RefSeq" id="WP_102525071.1">
    <property type="nucleotide sequence ID" value="NZ_LT960612.1"/>
</dbReference>
<gene>
    <name evidence="1" type="ORF">VTAP4600_B1340</name>
</gene>
<sequence>MIKRYGFIVKAEHYQHPRDNTEMNTLGFSTQVVGVCSDEQAIVAAKSLIEQEVQVIELCGGFGVESAEKIIAELNSPIPIGYVTFNQQEQRKLTEVVSEIGDNINKA</sequence>
<dbReference type="KEGG" id="vta:B1340"/>
<dbReference type="Proteomes" id="UP000235828">
    <property type="component" value="Chromosome B"/>
</dbReference>
<dbReference type="AlphaFoldDB" id="A0A2N8ZM06"/>
<reference evidence="1 2" key="1">
    <citation type="submission" date="2017-10" db="EMBL/GenBank/DDBJ databases">
        <authorList>
            <person name="Banno H."/>
            <person name="Chua N.-H."/>
        </authorList>
    </citation>
    <scope>NUCLEOTIDE SEQUENCE [LARGE SCALE GENOMIC DNA]</scope>
    <source>
        <strain evidence="1">Vibrio tapetis CECT4600</strain>
    </source>
</reference>
<proteinExistence type="predicted"/>
<evidence type="ECO:0000313" key="2">
    <source>
        <dbReference type="Proteomes" id="UP000235828"/>
    </source>
</evidence>
<dbReference type="InterPro" id="IPR045441">
    <property type="entry name" value="DUF6506"/>
</dbReference>
<keyword evidence="2" id="KW-1185">Reference proteome</keyword>
<organism evidence="1 2">
    <name type="scientific">Vibrio tapetis subsp. tapetis</name>
    <dbReference type="NCBI Taxonomy" id="1671868"/>
    <lineage>
        <taxon>Bacteria</taxon>
        <taxon>Pseudomonadati</taxon>
        <taxon>Pseudomonadota</taxon>
        <taxon>Gammaproteobacteria</taxon>
        <taxon>Vibrionales</taxon>
        <taxon>Vibrionaceae</taxon>
        <taxon>Vibrio</taxon>
    </lineage>
</organism>